<dbReference type="EC" id="6.1.1.2" evidence="2"/>
<dbReference type="EMBL" id="AAVT01000003">
    <property type="protein sequence ID" value="EAW31436.1"/>
    <property type="molecule type" value="Genomic_DNA"/>
</dbReference>
<keyword evidence="2" id="KW-0436">Ligase</keyword>
<name>A0YCB7_9GAMM</name>
<evidence type="ECO:0000313" key="2">
    <source>
        <dbReference type="EMBL" id="EAW31436.1"/>
    </source>
</evidence>
<feature type="signal peptide" evidence="1">
    <location>
        <begin position="1"/>
        <end position="31"/>
    </location>
</feature>
<feature type="chain" id="PRO_5002630880" evidence="1">
    <location>
        <begin position="32"/>
        <end position="100"/>
    </location>
</feature>
<gene>
    <name evidence="2" type="ORF">GP2143_07799</name>
</gene>
<dbReference type="AlphaFoldDB" id="A0YCB7"/>
<evidence type="ECO:0000256" key="1">
    <source>
        <dbReference type="SAM" id="SignalP"/>
    </source>
</evidence>
<reference evidence="2 3" key="1">
    <citation type="journal article" date="2010" name="J. Bacteriol.">
        <title>Genome sequence of the oligotrophic marine Gammaproteobacterium HTCC2143, isolated from the Oregon Coast.</title>
        <authorList>
            <person name="Oh H.M."/>
            <person name="Kang I."/>
            <person name="Ferriera S."/>
            <person name="Giovannoni S.J."/>
            <person name="Cho J.C."/>
        </authorList>
    </citation>
    <scope>NUCLEOTIDE SEQUENCE [LARGE SCALE GENOMIC DNA]</scope>
    <source>
        <strain evidence="2 3">HTCC2143</strain>
    </source>
</reference>
<keyword evidence="2" id="KW-0030">Aminoacyl-tRNA synthetase</keyword>
<organism evidence="2 3">
    <name type="scientific">marine gamma proteobacterium HTCC2143</name>
    <dbReference type="NCBI Taxonomy" id="247633"/>
    <lineage>
        <taxon>Bacteria</taxon>
        <taxon>Pseudomonadati</taxon>
        <taxon>Pseudomonadota</taxon>
        <taxon>Gammaproteobacteria</taxon>
        <taxon>Cellvibrionales</taxon>
        <taxon>Spongiibacteraceae</taxon>
        <taxon>BD1-7 clade</taxon>
    </lineage>
</organism>
<proteinExistence type="predicted"/>
<evidence type="ECO:0000313" key="3">
    <source>
        <dbReference type="Proteomes" id="UP000004931"/>
    </source>
</evidence>
<sequence length="100" mass="11134">MKMIHSLVKRLRDLMIALCITASMCSQWASANEQSNPESILTTIKIETVKLLPTNRLNGTKGLYSSSANTVTKASLTADEKRKKVTWGISHRGLSILKRF</sequence>
<keyword evidence="1" id="KW-0732">Signal</keyword>
<dbReference type="Proteomes" id="UP000004931">
    <property type="component" value="Unassembled WGS sequence"/>
</dbReference>
<comment type="caution">
    <text evidence="2">The sequence shown here is derived from an EMBL/GenBank/DDBJ whole genome shotgun (WGS) entry which is preliminary data.</text>
</comment>
<accession>A0YCB7</accession>
<protein>
    <submittedName>
        <fullName evidence="2">Tryptophanyl-tRNA synthetase</fullName>
        <ecNumber evidence="2">6.1.1.2</ecNumber>
    </submittedName>
</protein>
<dbReference type="GO" id="GO:0004830">
    <property type="term" value="F:tryptophan-tRNA ligase activity"/>
    <property type="evidence" value="ECO:0007669"/>
    <property type="project" value="UniProtKB-EC"/>
</dbReference>
<keyword evidence="3" id="KW-1185">Reference proteome</keyword>